<evidence type="ECO:0000313" key="1">
    <source>
        <dbReference type="EMBL" id="VTR92799.1"/>
    </source>
</evidence>
<reference evidence="1 2" key="1">
    <citation type="submission" date="2019-05" db="EMBL/GenBank/DDBJ databases">
        <authorList>
            <consortium name="Science for Life Laboratories"/>
        </authorList>
    </citation>
    <scope>NUCLEOTIDE SEQUENCE [LARGE SCALE GENOMIC DNA]</scope>
    <source>
        <strain evidence="1">Soil9</strain>
    </source>
</reference>
<dbReference type="EMBL" id="LR593886">
    <property type="protein sequence ID" value="VTR92799.1"/>
    <property type="molecule type" value="Genomic_DNA"/>
</dbReference>
<name>A0A6P2CV04_9BACT</name>
<dbReference type="Proteomes" id="UP000464178">
    <property type="component" value="Chromosome"/>
</dbReference>
<sequence length="176" mass="20867">MNERKALLDAIAIHAAEDTPRLVYADWLDEHGKGDLDKATAEFIRASCLGRNHPTGYMPRKAYQWLHDHWHRLLPLTLDLHVRRWFVRDPIAEEVTTDLLWYRSGRTLNVGLWMPVKSWGGVLGWHWLDVEFNRGFAQWYEFRDVDVFDQVRDKLKADQPFARAKRIPVRDGYRGW</sequence>
<evidence type="ECO:0008006" key="3">
    <source>
        <dbReference type="Google" id="ProtNLM"/>
    </source>
</evidence>
<dbReference type="AlphaFoldDB" id="A0A6P2CV04"/>
<accession>A0A6P2CV04</accession>
<protein>
    <recommendedName>
        <fullName evidence="3">TIGR02996 domain-containing protein</fullName>
    </recommendedName>
</protein>
<dbReference type="NCBIfam" id="TIGR02996">
    <property type="entry name" value="rpt_mate_G_obs"/>
    <property type="match status" value="1"/>
</dbReference>
<evidence type="ECO:0000313" key="2">
    <source>
        <dbReference type="Proteomes" id="UP000464178"/>
    </source>
</evidence>
<dbReference type="KEGG" id="gms:SOIL9_49150"/>
<gene>
    <name evidence="1" type="ORF">SOIL9_49150</name>
</gene>
<organism evidence="1 2">
    <name type="scientific">Gemmata massiliana</name>
    <dbReference type="NCBI Taxonomy" id="1210884"/>
    <lineage>
        <taxon>Bacteria</taxon>
        <taxon>Pseudomonadati</taxon>
        <taxon>Planctomycetota</taxon>
        <taxon>Planctomycetia</taxon>
        <taxon>Gemmatales</taxon>
        <taxon>Gemmataceae</taxon>
        <taxon>Gemmata</taxon>
    </lineage>
</organism>
<proteinExistence type="predicted"/>
<dbReference type="RefSeq" id="WP_162667613.1">
    <property type="nucleotide sequence ID" value="NZ_LR593886.1"/>
</dbReference>
<dbReference type="InterPro" id="IPR014338">
    <property type="entry name" value="CHP02996_rpt-companion-dom"/>
</dbReference>
<keyword evidence="2" id="KW-1185">Reference proteome</keyword>